<dbReference type="KEGG" id="ahm:TL08_26340"/>
<evidence type="ECO:0000256" key="3">
    <source>
        <dbReference type="RuleBase" id="RU000363"/>
    </source>
</evidence>
<evidence type="ECO:0000313" key="6">
    <source>
        <dbReference type="Proteomes" id="UP000095210"/>
    </source>
</evidence>
<dbReference type="PRINTS" id="PR00081">
    <property type="entry name" value="GDHRDH"/>
</dbReference>
<gene>
    <name evidence="5" type="ORF">TL08_26340</name>
</gene>
<keyword evidence="2" id="KW-0560">Oxidoreductase</keyword>
<dbReference type="SUPFAM" id="SSF51735">
    <property type="entry name" value="NAD(P)-binding Rossmann-fold domains"/>
    <property type="match status" value="1"/>
</dbReference>
<comment type="similarity">
    <text evidence="1 3">Belongs to the short-chain dehydrogenases/reductases (SDR) family.</text>
</comment>
<dbReference type="CDD" id="cd05233">
    <property type="entry name" value="SDR_c"/>
    <property type="match status" value="1"/>
</dbReference>
<organism evidence="5 6">
    <name type="scientific">Actinoalloteichus hymeniacidonis</name>
    <dbReference type="NCBI Taxonomy" id="340345"/>
    <lineage>
        <taxon>Bacteria</taxon>
        <taxon>Bacillati</taxon>
        <taxon>Actinomycetota</taxon>
        <taxon>Actinomycetes</taxon>
        <taxon>Pseudonocardiales</taxon>
        <taxon>Pseudonocardiaceae</taxon>
        <taxon>Actinoalloteichus</taxon>
    </lineage>
</organism>
<dbReference type="Pfam" id="PF00106">
    <property type="entry name" value="adh_short"/>
    <property type="match status" value="1"/>
</dbReference>
<dbReference type="GO" id="GO:0016020">
    <property type="term" value="C:membrane"/>
    <property type="evidence" value="ECO:0007669"/>
    <property type="project" value="TreeGrafter"/>
</dbReference>
<accession>A0AAC9HUZ0</accession>
<evidence type="ECO:0000313" key="5">
    <source>
        <dbReference type="EMBL" id="AOS66037.1"/>
    </source>
</evidence>
<sequence length="257" mass="27811">MTTALITGATAGIGRSFARRLAAEGHDLVLVARTTERLTELAGILRERHGIEVEVLTADLAAEADRRRVAERLRDEAEPVDLLVNNAGFTQPEGFLAQDADQLRAQLDVNVTAVLELSHAALNSMLPRNRGAVINVSSVAGFFPGRGSTYTADKSWVTMFTEGLAQTTANSAVRVLVLCPGFTRTEFHDRAGIDMGGIPGPLYLDADRVVNDCLRDLREGRVLSVPSLPYKVITTLAGLLPRALVRRLATRVNARDN</sequence>
<dbReference type="EMBL" id="CP014859">
    <property type="protein sequence ID" value="AOS66037.1"/>
    <property type="molecule type" value="Genomic_DNA"/>
</dbReference>
<protein>
    <recommendedName>
        <fullName evidence="4">Ketoreductase domain-containing protein</fullName>
    </recommendedName>
</protein>
<dbReference type="PANTHER" id="PTHR44196:SF2">
    <property type="entry name" value="SHORT-CHAIN DEHYDROGENASE-RELATED"/>
    <property type="match status" value="1"/>
</dbReference>
<evidence type="ECO:0000259" key="4">
    <source>
        <dbReference type="SMART" id="SM00822"/>
    </source>
</evidence>
<dbReference type="SMART" id="SM00822">
    <property type="entry name" value="PKS_KR"/>
    <property type="match status" value="1"/>
</dbReference>
<dbReference type="Gene3D" id="3.40.50.720">
    <property type="entry name" value="NAD(P)-binding Rossmann-like Domain"/>
    <property type="match status" value="1"/>
</dbReference>
<dbReference type="InterPro" id="IPR036291">
    <property type="entry name" value="NAD(P)-bd_dom_sf"/>
</dbReference>
<feature type="domain" description="Ketoreductase" evidence="4">
    <location>
        <begin position="2"/>
        <end position="182"/>
    </location>
</feature>
<dbReference type="GO" id="GO:0016491">
    <property type="term" value="F:oxidoreductase activity"/>
    <property type="evidence" value="ECO:0007669"/>
    <property type="project" value="UniProtKB-KW"/>
</dbReference>
<dbReference type="PRINTS" id="PR00080">
    <property type="entry name" value="SDRFAMILY"/>
</dbReference>
<dbReference type="AlphaFoldDB" id="A0AAC9HUZ0"/>
<dbReference type="InterPro" id="IPR057326">
    <property type="entry name" value="KR_dom"/>
</dbReference>
<dbReference type="Proteomes" id="UP000095210">
    <property type="component" value="Chromosome"/>
</dbReference>
<evidence type="ECO:0000256" key="2">
    <source>
        <dbReference type="ARBA" id="ARBA00023002"/>
    </source>
</evidence>
<dbReference type="RefSeq" id="WP_069852882.1">
    <property type="nucleotide sequence ID" value="NZ_CP014859.1"/>
</dbReference>
<proteinExistence type="inferred from homology"/>
<dbReference type="PANTHER" id="PTHR44196">
    <property type="entry name" value="DEHYDROGENASE/REDUCTASE SDR FAMILY MEMBER 7B"/>
    <property type="match status" value="1"/>
</dbReference>
<dbReference type="InterPro" id="IPR002347">
    <property type="entry name" value="SDR_fam"/>
</dbReference>
<dbReference type="PIRSF" id="PIRSF000126">
    <property type="entry name" value="11-beta-HSD1"/>
    <property type="match status" value="1"/>
</dbReference>
<keyword evidence="6" id="KW-1185">Reference proteome</keyword>
<name>A0AAC9HUZ0_9PSEU</name>
<reference evidence="6" key="1">
    <citation type="submission" date="2016-03" db="EMBL/GenBank/DDBJ databases">
        <title>Complete genome sequence of the type strain Actinoalloteichus hymeniacidonis DSM 45092.</title>
        <authorList>
            <person name="Schaffert L."/>
            <person name="Albersmeier A."/>
            <person name="Winkler A."/>
            <person name="Kalinowski J."/>
            <person name="Zotchev S."/>
            <person name="Ruckert C."/>
        </authorList>
    </citation>
    <scope>NUCLEOTIDE SEQUENCE [LARGE SCALE GENOMIC DNA]</scope>
    <source>
        <strain evidence="6">HPA177(T) (DSM 45092(T))</strain>
    </source>
</reference>
<evidence type="ECO:0000256" key="1">
    <source>
        <dbReference type="ARBA" id="ARBA00006484"/>
    </source>
</evidence>